<dbReference type="AlphaFoldDB" id="A0AAV5R1W7"/>
<protein>
    <submittedName>
        <fullName evidence="4">Spt2 protein</fullName>
    </submittedName>
</protein>
<dbReference type="EMBL" id="BTGB01000002">
    <property type="protein sequence ID" value="GMM45203.1"/>
    <property type="molecule type" value="Genomic_DNA"/>
</dbReference>
<evidence type="ECO:0000256" key="2">
    <source>
        <dbReference type="ARBA" id="ARBA00023054"/>
    </source>
</evidence>
<feature type="region of interest" description="Disordered" evidence="3">
    <location>
        <begin position="190"/>
        <end position="327"/>
    </location>
</feature>
<comment type="similarity">
    <text evidence="1">Belongs to the SPT2 family.</text>
</comment>
<dbReference type="Proteomes" id="UP001378960">
    <property type="component" value="Unassembled WGS sequence"/>
</dbReference>
<accession>A0AAV5R1W7</accession>
<evidence type="ECO:0000313" key="5">
    <source>
        <dbReference type="Proteomes" id="UP001378960"/>
    </source>
</evidence>
<feature type="region of interest" description="Disordered" evidence="3">
    <location>
        <begin position="14"/>
        <end position="178"/>
    </location>
</feature>
<name>A0AAV5R1W7_PICKL</name>
<dbReference type="Pfam" id="PF08243">
    <property type="entry name" value="SPT2"/>
    <property type="match status" value="1"/>
</dbReference>
<feature type="compositionally biased region" description="Low complexity" evidence="3">
    <location>
        <begin position="118"/>
        <end position="145"/>
    </location>
</feature>
<feature type="compositionally biased region" description="Basic and acidic residues" evidence="3">
    <location>
        <begin position="79"/>
        <end position="99"/>
    </location>
</feature>
<keyword evidence="2" id="KW-0175">Coiled coil</keyword>
<keyword evidence="5" id="KW-1185">Reference proteome</keyword>
<reference evidence="4 5" key="1">
    <citation type="journal article" date="2023" name="Elife">
        <title>Identification of key yeast species and microbe-microbe interactions impacting larval growth of Drosophila in the wild.</title>
        <authorList>
            <person name="Mure A."/>
            <person name="Sugiura Y."/>
            <person name="Maeda R."/>
            <person name="Honda K."/>
            <person name="Sakurai N."/>
            <person name="Takahashi Y."/>
            <person name="Watada M."/>
            <person name="Katoh T."/>
            <person name="Gotoh A."/>
            <person name="Gotoh Y."/>
            <person name="Taniguchi I."/>
            <person name="Nakamura K."/>
            <person name="Hayashi T."/>
            <person name="Katayama T."/>
            <person name="Uemura T."/>
            <person name="Hattori Y."/>
        </authorList>
    </citation>
    <scope>NUCLEOTIDE SEQUENCE [LARGE SCALE GENOMIC DNA]</scope>
    <source>
        <strain evidence="4 5">PK-24</strain>
    </source>
</reference>
<dbReference type="InterPro" id="IPR013256">
    <property type="entry name" value="Chromatin_SPT2"/>
</dbReference>
<evidence type="ECO:0000256" key="3">
    <source>
        <dbReference type="SAM" id="MobiDB-lite"/>
    </source>
</evidence>
<evidence type="ECO:0000256" key="1">
    <source>
        <dbReference type="ARBA" id="ARBA00006461"/>
    </source>
</evidence>
<feature type="compositionally biased region" description="Polar residues" evidence="3">
    <location>
        <begin position="190"/>
        <end position="199"/>
    </location>
</feature>
<feature type="compositionally biased region" description="Acidic residues" evidence="3">
    <location>
        <begin position="308"/>
        <end position="327"/>
    </location>
</feature>
<dbReference type="SMART" id="SM00784">
    <property type="entry name" value="SPT2"/>
    <property type="match status" value="1"/>
</dbReference>
<sequence length="435" mass="49407">MSFSSLLSKISTDKNLKEKVKNVSTSLTSSNKSVNSNSQNQSQSKTSSSKPISNRSSLSTSQRQITNSISNVSYIDDDPAVRRLKEARRKERERLDALKGKPTTKTKTLRQTSSGPKRSTSLTHSSRSSSVGISRSLPQPSKSSSLPPPTKSRFKFKPSKHNISLPTNKPSTNEANKLSFQELMEQASTIAKPSTSAIPFTSPVKSKPKGPSRALQSIHKARTRELQSSTGNRSLEMKSRKDFVQQNPISKQELSRPLRKPEFAKPNPDLLKKLSKKKQYQSSQPLSAKFNSKGYSSSTNRSTKSDSYDIDAQDEDEDEYDQYGYEDDYEDDGFIVDEEDEEDAFYAREKAKERRAYDNMKSQGYSKDEIWEIFNRGKKRSYYDQYDDDSDDMEATGNEILEDEERTLKQARLDDLREQKLLEQKALQKGKLFKK</sequence>
<feature type="compositionally biased region" description="Polar residues" evidence="3">
    <location>
        <begin position="60"/>
        <end position="73"/>
    </location>
</feature>
<comment type="caution">
    <text evidence="4">The sequence shown here is derived from an EMBL/GenBank/DDBJ whole genome shotgun (WGS) entry which is preliminary data.</text>
</comment>
<feature type="compositionally biased region" description="Low complexity" evidence="3">
    <location>
        <begin position="22"/>
        <end position="59"/>
    </location>
</feature>
<gene>
    <name evidence="4" type="ORF">DAPK24_017780</name>
</gene>
<proteinExistence type="inferred from homology"/>
<organism evidence="4 5">
    <name type="scientific">Pichia kluyveri</name>
    <name type="common">Yeast</name>
    <dbReference type="NCBI Taxonomy" id="36015"/>
    <lineage>
        <taxon>Eukaryota</taxon>
        <taxon>Fungi</taxon>
        <taxon>Dikarya</taxon>
        <taxon>Ascomycota</taxon>
        <taxon>Saccharomycotina</taxon>
        <taxon>Pichiomycetes</taxon>
        <taxon>Pichiales</taxon>
        <taxon>Pichiaceae</taxon>
        <taxon>Pichia</taxon>
    </lineage>
</organism>
<feature type="compositionally biased region" description="Basic and acidic residues" evidence="3">
    <location>
        <begin position="253"/>
        <end position="263"/>
    </location>
</feature>
<feature type="compositionally biased region" description="Polar residues" evidence="3">
    <location>
        <begin position="161"/>
        <end position="178"/>
    </location>
</feature>
<evidence type="ECO:0000313" key="4">
    <source>
        <dbReference type="EMBL" id="GMM45203.1"/>
    </source>
</evidence>